<evidence type="ECO:0000313" key="6">
    <source>
        <dbReference type="EMBL" id="VEN46953.1"/>
    </source>
</evidence>
<comment type="subcellular location">
    <subcellularLocation>
        <location evidence="1">Secreted</location>
    </subcellularLocation>
</comment>
<dbReference type="GO" id="GO:0005576">
    <property type="term" value="C:extracellular region"/>
    <property type="evidence" value="ECO:0007669"/>
    <property type="project" value="UniProtKB-SubCell"/>
</dbReference>
<evidence type="ECO:0000313" key="7">
    <source>
        <dbReference type="Proteomes" id="UP000410492"/>
    </source>
</evidence>
<dbReference type="PANTHER" id="PTHR10009">
    <property type="entry name" value="PROTEIN YELLOW-RELATED"/>
    <property type="match status" value="1"/>
</dbReference>
<dbReference type="AlphaFoldDB" id="A0A653CGQ5"/>
<dbReference type="Gene3D" id="2.120.10.30">
    <property type="entry name" value="TolB, C-terminal domain"/>
    <property type="match status" value="1"/>
</dbReference>
<evidence type="ECO:0000256" key="5">
    <source>
        <dbReference type="SAM" id="SignalP"/>
    </source>
</evidence>
<feature type="signal peptide" evidence="5">
    <location>
        <begin position="1"/>
        <end position="23"/>
    </location>
</feature>
<evidence type="ECO:0000256" key="3">
    <source>
        <dbReference type="ARBA" id="ARBA00022525"/>
    </source>
</evidence>
<dbReference type="SUPFAM" id="SSF63829">
    <property type="entry name" value="Calcium-dependent phosphotriesterase"/>
    <property type="match status" value="1"/>
</dbReference>
<comment type="similarity">
    <text evidence="2">Belongs to the major royal jelly protein family.</text>
</comment>
<evidence type="ECO:0000256" key="1">
    <source>
        <dbReference type="ARBA" id="ARBA00004613"/>
    </source>
</evidence>
<dbReference type="Pfam" id="PF03022">
    <property type="entry name" value="MRJP"/>
    <property type="match status" value="1"/>
</dbReference>
<keyword evidence="7" id="KW-1185">Reference proteome</keyword>
<gene>
    <name evidence="6" type="ORF">CALMAC_LOCUS8874</name>
</gene>
<dbReference type="InterPro" id="IPR017996">
    <property type="entry name" value="MRJP/yellow-related"/>
</dbReference>
<dbReference type="Proteomes" id="UP000410492">
    <property type="component" value="Unassembled WGS sequence"/>
</dbReference>
<keyword evidence="4 5" id="KW-0732">Signal</keyword>
<evidence type="ECO:0008006" key="8">
    <source>
        <dbReference type="Google" id="ProtNLM"/>
    </source>
</evidence>
<sequence>MHSPSLCALIVTSLSVQLTEIFAINNVSHYNVFETAWSWSYVNYTWPSTEAYLTALATLRYVPENVMLAGPRIHNGKVYVAMPKFRSGVPATLGYFNILSSEAVNTLITPFPSWEKNTPEDCGSLQSVIGMEIDRYGIMWVLDGHRASNALSGLQCPPKLVLLDLNAGGAVRHVFSFPNEICLTDGGFLNDIVIDDVVEIFAYITDNSPIDPGLIVYSLGKNKAWKFRDATMFPDLSAPNYLLDGSLVDVLAPIDGIALSPFTRKSPRTLYYTSLTGHGLFSISTAILKNENSLKDQKWRGLVKPVGQKLCSTDGMVMDSNGNLYYGLLCLSGVGKWNVFEPFEISEVIYSNPSTMVWPDGFTIDFDGNLYLLSNYAFRFAGNETLYFSPDVIKFRIHKLHDIGGVNYMYNTFERY</sequence>
<feature type="chain" id="PRO_5025004140" description="Bee-milk protein" evidence="5">
    <location>
        <begin position="24"/>
        <end position="416"/>
    </location>
</feature>
<protein>
    <recommendedName>
        <fullName evidence="8">Bee-milk protein</fullName>
    </recommendedName>
</protein>
<accession>A0A653CGQ5</accession>
<reference evidence="6 7" key="1">
    <citation type="submission" date="2019-01" db="EMBL/GenBank/DDBJ databases">
        <authorList>
            <person name="Sayadi A."/>
        </authorList>
    </citation>
    <scope>NUCLEOTIDE SEQUENCE [LARGE SCALE GENOMIC DNA]</scope>
</reference>
<keyword evidence="3" id="KW-0964">Secreted</keyword>
<name>A0A653CGQ5_CALMS</name>
<dbReference type="PANTHER" id="PTHR10009:SF18">
    <property type="entry name" value="PROTEIN YELLOW-LIKE PROTEIN"/>
    <property type="match status" value="1"/>
</dbReference>
<organism evidence="6 7">
    <name type="scientific">Callosobruchus maculatus</name>
    <name type="common">Southern cowpea weevil</name>
    <name type="synonym">Pulse bruchid</name>
    <dbReference type="NCBI Taxonomy" id="64391"/>
    <lineage>
        <taxon>Eukaryota</taxon>
        <taxon>Metazoa</taxon>
        <taxon>Ecdysozoa</taxon>
        <taxon>Arthropoda</taxon>
        <taxon>Hexapoda</taxon>
        <taxon>Insecta</taxon>
        <taxon>Pterygota</taxon>
        <taxon>Neoptera</taxon>
        <taxon>Endopterygota</taxon>
        <taxon>Coleoptera</taxon>
        <taxon>Polyphaga</taxon>
        <taxon>Cucujiformia</taxon>
        <taxon>Chrysomeloidea</taxon>
        <taxon>Chrysomelidae</taxon>
        <taxon>Bruchinae</taxon>
        <taxon>Bruchini</taxon>
        <taxon>Callosobruchus</taxon>
    </lineage>
</organism>
<dbReference type="InterPro" id="IPR011042">
    <property type="entry name" value="6-blade_b-propeller_TolB-like"/>
</dbReference>
<dbReference type="OrthoDB" id="9977471at2759"/>
<evidence type="ECO:0000256" key="4">
    <source>
        <dbReference type="ARBA" id="ARBA00022729"/>
    </source>
</evidence>
<proteinExistence type="inferred from homology"/>
<evidence type="ECO:0000256" key="2">
    <source>
        <dbReference type="ARBA" id="ARBA00009127"/>
    </source>
</evidence>
<dbReference type="EMBL" id="CAACVG010007768">
    <property type="protein sequence ID" value="VEN46953.1"/>
    <property type="molecule type" value="Genomic_DNA"/>
</dbReference>